<dbReference type="RefSeq" id="WP_184173272.1">
    <property type="nucleotide sequence ID" value="NZ_JACHGF010000002.1"/>
</dbReference>
<accession>A0A840TPM0</accession>
<evidence type="ECO:0008006" key="3">
    <source>
        <dbReference type="Google" id="ProtNLM"/>
    </source>
</evidence>
<name>A0A840TPM0_9BACT</name>
<comment type="caution">
    <text evidence="1">The sequence shown here is derived from an EMBL/GenBank/DDBJ whole genome shotgun (WGS) entry which is preliminary data.</text>
</comment>
<dbReference type="Proteomes" id="UP000557307">
    <property type="component" value="Unassembled WGS sequence"/>
</dbReference>
<keyword evidence="2" id="KW-1185">Reference proteome</keyword>
<dbReference type="EMBL" id="JACHGF010000002">
    <property type="protein sequence ID" value="MBB5283677.1"/>
    <property type="molecule type" value="Genomic_DNA"/>
</dbReference>
<gene>
    <name evidence="1" type="ORF">HNQ92_001803</name>
</gene>
<evidence type="ECO:0000313" key="2">
    <source>
        <dbReference type="Proteomes" id="UP000557307"/>
    </source>
</evidence>
<proteinExistence type="predicted"/>
<sequence>MVKVGFICEGKTERKIVESEKFQQLLRRLGIECVKPVIDIKGSGNLLPENLKESLALLEANDAEKVLLLTDLDEDACITVTKERITSAENRVIVVAVRKIEAWFLADSTTLSTLLKEAFDFDKPEAEEVPFQTLKSIFIEKQNRGIGVKDIFAARMLKYGFSIDRPPAIPIALVRLIF</sequence>
<reference evidence="1 2" key="1">
    <citation type="submission" date="2020-08" db="EMBL/GenBank/DDBJ databases">
        <title>Genomic Encyclopedia of Type Strains, Phase IV (KMG-IV): sequencing the most valuable type-strain genomes for metagenomic binning, comparative biology and taxonomic classification.</title>
        <authorList>
            <person name="Goeker M."/>
        </authorList>
    </citation>
    <scope>NUCLEOTIDE SEQUENCE [LARGE SCALE GENOMIC DNA]</scope>
    <source>
        <strain evidence="1 2">DSM 105074</strain>
    </source>
</reference>
<dbReference type="AlphaFoldDB" id="A0A840TPM0"/>
<protein>
    <recommendedName>
        <fullName evidence="3">DUF4276 family protein</fullName>
    </recommendedName>
</protein>
<organism evidence="1 2">
    <name type="scientific">Rhabdobacter roseus</name>
    <dbReference type="NCBI Taxonomy" id="1655419"/>
    <lineage>
        <taxon>Bacteria</taxon>
        <taxon>Pseudomonadati</taxon>
        <taxon>Bacteroidota</taxon>
        <taxon>Cytophagia</taxon>
        <taxon>Cytophagales</taxon>
        <taxon>Cytophagaceae</taxon>
        <taxon>Rhabdobacter</taxon>
    </lineage>
</organism>
<evidence type="ECO:0000313" key="1">
    <source>
        <dbReference type="EMBL" id="MBB5283677.1"/>
    </source>
</evidence>